<feature type="domain" description="Caspase family p20" evidence="1">
    <location>
        <begin position="104"/>
        <end position="118"/>
    </location>
</feature>
<dbReference type="AlphaFoldDB" id="X6NDV7"/>
<organism evidence="2 3">
    <name type="scientific">Reticulomyxa filosa</name>
    <dbReference type="NCBI Taxonomy" id="46433"/>
    <lineage>
        <taxon>Eukaryota</taxon>
        <taxon>Sar</taxon>
        <taxon>Rhizaria</taxon>
        <taxon>Retaria</taxon>
        <taxon>Foraminifera</taxon>
        <taxon>Monothalamids</taxon>
        <taxon>Reticulomyxidae</taxon>
        <taxon>Reticulomyxa</taxon>
    </lineage>
</organism>
<comment type="caution">
    <text evidence="2">The sequence shown here is derived from an EMBL/GenBank/DDBJ whole genome shotgun (WGS) entry which is preliminary data.</text>
</comment>
<sequence>MTPIFGVCQINEHQFFKYQYILKYMADCKEKGKQEGIGMIFSSLSQSCFNKNWVLQPNQLEDISEFVCLICKQIANNPVELNCPEHQHKNQVGQFIIQTDYFIGKPKIFIKIACRGQEEPNQKKIDHQNRSNELNKKKNMSPKLSMIKQWQEKLFNAREIHKQYPMQKKI</sequence>
<name>X6NDV7_RETFI</name>
<evidence type="ECO:0000313" key="2">
    <source>
        <dbReference type="EMBL" id="ETO23909.1"/>
    </source>
</evidence>
<accession>X6NDV7</accession>
<dbReference type="Proteomes" id="UP000023152">
    <property type="component" value="Unassembled WGS sequence"/>
</dbReference>
<reference evidence="2 3" key="1">
    <citation type="journal article" date="2013" name="Curr. Biol.">
        <title>The Genome of the Foraminiferan Reticulomyxa filosa.</title>
        <authorList>
            <person name="Glockner G."/>
            <person name="Hulsmann N."/>
            <person name="Schleicher M."/>
            <person name="Noegel A.A."/>
            <person name="Eichinger L."/>
            <person name="Gallinger C."/>
            <person name="Pawlowski J."/>
            <person name="Sierra R."/>
            <person name="Euteneuer U."/>
            <person name="Pillet L."/>
            <person name="Moustafa A."/>
            <person name="Platzer M."/>
            <person name="Groth M."/>
            <person name="Szafranski K."/>
            <person name="Schliwa M."/>
        </authorList>
    </citation>
    <scope>NUCLEOTIDE SEQUENCE [LARGE SCALE GENOMIC DNA]</scope>
</reference>
<dbReference type="GO" id="GO:0004197">
    <property type="term" value="F:cysteine-type endopeptidase activity"/>
    <property type="evidence" value="ECO:0007669"/>
    <property type="project" value="InterPro"/>
</dbReference>
<dbReference type="InterPro" id="IPR001309">
    <property type="entry name" value="Pept_C14_p20"/>
</dbReference>
<gene>
    <name evidence="2" type="ORF">RFI_13249</name>
</gene>
<evidence type="ECO:0000259" key="1">
    <source>
        <dbReference type="PROSITE" id="PS50208"/>
    </source>
</evidence>
<proteinExistence type="predicted"/>
<dbReference type="EMBL" id="ASPP01009607">
    <property type="protein sequence ID" value="ETO23909.1"/>
    <property type="molecule type" value="Genomic_DNA"/>
</dbReference>
<protein>
    <recommendedName>
        <fullName evidence="1">Caspase family p20 domain-containing protein</fullName>
    </recommendedName>
</protein>
<dbReference type="PROSITE" id="PS50208">
    <property type="entry name" value="CASPASE_P20"/>
    <property type="match status" value="1"/>
</dbReference>
<dbReference type="GO" id="GO:0006508">
    <property type="term" value="P:proteolysis"/>
    <property type="evidence" value="ECO:0007669"/>
    <property type="project" value="InterPro"/>
</dbReference>
<evidence type="ECO:0000313" key="3">
    <source>
        <dbReference type="Proteomes" id="UP000023152"/>
    </source>
</evidence>
<keyword evidence="3" id="KW-1185">Reference proteome</keyword>